<proteinExistence type="inferred from homology"/>
<protein>
    <submittedName>
        <fullName evidence="6">Substrate-binding domain-containing protein</fullName>
    </submittedName>
</protein>
<dbReference type="PANTHER" id="PTHR46847:SF1">
    <property type="entry name" value="D-ALLOSE-BINDING PERIPLASMIC PROTEIN-RELATED"/>
    <property type="match status" value="1"/>
</dbReference>
<dbReference type="CDD" id="cd19998">
    <property type="entry name" value="PBP1_ABC_sugar_binding-like"/>
    <property type="match status" value="1"/>
</dbReference>
<dbReference type="GO" id="GO:0030246">
    <property type="term" value="F:carbohydrate binding"/>
    <property type="evidence" value="ECO:0007669"/>
    <property type="project" value="UniProtKB-ARBA"/>
</dbReference>
<dbReference type="EMBL" id="WUEY01000036">
    <property type="protein sequence ID" value="NEI74664.1"/>
    <property type="molecule type" value="Genomic_DNA"/>
</dbReference>
<sequence length="379" mass="40025">MLKRLKAKPIGLACLSVPMLALLCTTAAAAPKVVSGPAADPKCMTPWASDTQFLQFPKKDGPYRIALANGYIANTWRIQMVQTAKAYAAQPDVKAKLKEFKVVSTGEDVPAQISAINNFIDAGYDAIVVDAQNPTAFGPVIKRAKEAGVVLVAFDNTLDTKDAINVNVDQKGLGVIWGDWLVKHMPNGGKVLEVRGVAGTSVDTDRHDGIKETLDASGKKFNVTEVVGKWDDGVAQKATADAIATNGPFDGVTAQGGDTGVVQAMIDAKHPFVPFGGETENGFRKFCAAHAADGLKCTSAGTGPAQVAVAIKTAIAALEGQVIPQAIKLPTALVSDPDFKEGQDYYPKESDNFFVGNAFPTCGINFTAQEIMGQNKENQ</sequence>
<comment type="subcellular location">
    <subcellularLocation>
        <location evidence="1">Cell envelope</location>
    </subcellularLocation>
</comment>
<reference evidence="6 7" key="1">
    <citation type="submission" date="2019-12" db="EMBL/GenBank/DDBJ databases">
        <title>Rhizobium genotypes associated with high levels of biological nitrogen fixation by grain legumes in a temperate-maritime cropping system.</title>
        <authorList>
            <person name="Maluk M."/>
            <person name="Francesc Ferrando Molina F."/>
            <person name="Lopez Del Egido L."/>
            <person name="Lafos M."/>
            <person name="Langarica-Fuentes A."/>
            <person name="Gebre Yohannes G."/>
            <person name="Young M.W."/>
            <person name="Martin P."/>
            <person name="Gantlett R."/>
            <person name="Kenicer G."/>
            <person name="Hawes C."/>
            <person name="Begg G.S."/>
            <person name="Quilliam R.S."/>
            <person name="Squire G.R."/>
            <person name="Poole P.S."/>
            <person name="Young P.W."/>
            <person name="Iannetta P.M."/>
            <person name="James E.K."/>
        </authorList>
    </citation>
    <scope>NUCLEOTIDE SEQUENCE [LARGE SCALE GENOMIC DNA]</scope>
    <source>
        <strain evidence="6 7">JHI1118</strain>
    </source>
</reference>
<feature type="domain" description="Periplasmic binding protein" evidence="5">
    <location>
        <begin position="65"/>
        <end position="321"/>
    </location>
</feature>
<organism evidence="6 7">
    <name type="scientific">Rhizobium lusitanum</name>
    <dbReference type="NCBI Taxonomy" id="293958"/>
    <lineage>
        <taxon>Bacteria</taxon>
        <taxon>Pseudomonadati</taxon>
        <taxon>Pseudomonadota</taxon>
        <taxon>Alphaproteobacteria</taxon>
        <taxon>Hyphomicrobiales</taxon>
        <taxon>Rhizobiaceae</taxon>
        <taxon>Rhizobium/Agrobacterium group</taxon>
        <taxon>Rhizobium</taxon>
    </lineage>
</organism>
<dbReference type="RefSeq" id="WP_163994150.1">
    <property type="nucleotide sequence ID" value="NZ_WUEY01000036.1"/>
</dbReference>
<evidence type="ECO:0000256" key="2">
    <source>
        <dbReference type="ARBA" id="ARBA00007639"/>
    </source>
</evidence>
<gene>
    <name evidence="6" type="ORF">GR212_34545</name>
</gene>
<dbReference type="Proteomes" id="UP000483035">
    <property type="component" value="Unassembled WGS sequence"/>
</dbReference>
<accession>A0A6L9UGD5</accession>
<comment type="similarity">
    <text evidence="2">Belongs to the bacterial solute-binding protein 2 family.</text>
</comment>
<dbReference type="InterPro" id="IPR028082">
    <property type="entry name" value="Peripla_BP_I"/>
</dbReference>
<keyword evidence="3 4" id="KW-0732">Signal</keyword>
<dbReference type="Gene3D" id="3.40.50.2300">
    <property type="match status" value="2"/>
</dbReference>
<name>A0A6L9UGD5_9HYPH</name>
<dbReference type="PANTHER" id="PTHR46847">
    <property type="entry name" value="D-ALLOSE-BINDING PERIPLASMIC PROTEIN-RELATED"/>
    <property type="match status" value="1"/>
</dbReference>
<feature type="signal peptide" evidence="4">
    <location>
        <begin position="1"/>
        <end position="29"/>
    </location>
</feature>
<evidence type="ECO:0000256" key="3">
    <source>
        <dbReference type="ARBA" id="ARBA00022729"/>
    </source>
</evidence>
<dbReference type="Pfam" id="PF13407">
    <property type="entry name" value="Peripla_BP_4"/>
    <property type="match status" value="1"/>
</dbReference>
<evidence type="ECO:0000256" key="4">
    <source>
        <dbReference type="SAM" id="SignalP"/>
    </source>
</evidence>
<dbReference type="AlphaFoldDB" id="A0A6L9UGD5"/>
<comment type="caution">
    <text evidence="6">The sequence shown here is derived from an EMBL/GenBank/DDBJ whole genome shotgun (WGS) entry which is preliminary data.</text>
</comment>
<dbReference type="InterPro" id="IPR025997">
    <property type="entry name" value="SBP_2_dom"/>
</dbReference>
<evidence type="ECO:0000256" key="1">
    <source>
        <dbReference type="ARBA" id="ARBA00004196"/>
    </source>
</evidence>
<dbReference type="SUPFAM" id="SSF53822">
    <property type="entry name" value="Periplasmic binding protein-like I"/>
    <property type="match status" value="1"/>
</dbReference>
<evidence type="ECO:0000313" key="7">
    <source>
        <dbReference type="Proteomes" id="UP000483035"/>
    </source>
</evidence>
<feature type="chain" id="PRO_5026794877" evidence="4">
    <location>
        <begin position="30"/>
        <end position="379"/>
    </location>
</feature>
<dbReference type="GO" id="GO:0030313">
    <property type="term" value="C:cell envelope"/>
    <property type="evidence" value="ECO:0007669"/>
    <property type="project" value="UniProtKB-SubCell"/>
</dbReference>
<evidence type="ECO:0000313" key="6">
    <source>
        <dbReference type="EMBL" id="NEI74664.1"/>
    </source>
</evidence>
<evidence type="ECO:0000259" key="5">
    <source>
        <dbReference type="Pfam" id="PF13407"/>
    </source>
</evidence>